<sequence length="532" mass="60261">MNRKDQHNTPSLWNPLTFDILLSRYSLTDVRVWGVLSIWILAIAGSLYATIVLLPSEWMSLSSNRVDIIKFFLFNPALILGLLLFFWFGFEWGFIPIFLCSFIIAFHSSMPWGWALVFAIAFVLGVAICAMAYQGFNIAYDLRSFKSIAFFISIMFIASIGSSLGSFIWSFTHQLSASETLMIWKSWWSGSFIQAVVITGPLLWLFTPMIERLKSRLFELPDRRRLSLKWVSGAVASITSALALFIFSGKYLGKLRVQEVMAEEKTATVIDVVNALESFEIISWISIGIIIIAGYGGFKLIGGWNKQLTSEVESRTRQLNESQKKLQVSLDEKKVLLKEIHHRVKNNMALVSALLELQEQTSSHDRENGTFRTARSRIKSMALAHEALYQNESLSNISMKEYVKRIGDLTHRSFVDKNAEIDLRFNLEDARLDMSKSIPLGLVINEILINAHKHAFDGRSDGFIELGSTVKNDKINIYIRDNGVGFPQDSENLKTKSLGMTLIKKFAKQLKAELSIESEPDEGTTFTLVFQN</sequence>
<feature type="transmembrane region" description="Helical" evidence="8">
    <location>
        <begin position="32"/>
        <end position="56"/>
    </location>
</feature>
<dbReference type="InterPro" id="IPR005467">
    <property type="entry name" value="His_kinase_dom"/>
</dbReference>
<evidence type="ECO:0000256" key="7">
    <source>
        <dbReference type="ARBA" id="ARBA00022840"/>
    </source>
</evidence>
<dbReference type="AlphaFoldDB" id="A0A2A2G6X1"/>
<keyword evidence="8" id="KW-1133">Transmembrane helix</keyword>
<keyword evidence="4" id="KW-0808">Transferase</keyword>
<feature type="transmembrane region" description="Helical" evidence="8">
    <location>
        <begin position="112"/>
        <end position="136"/>
    </location>
</feature>
<evidence type="ECO:0000259" key="9">
    <source>
        <dbReference type="PROSITE" id="PS50109"/>
    </source>
</evidence>
<dbReference type="InterPro" id="IPR003594">
    <property type="entry name" value="HATPase_dom"/>
</dbReference>
<dbReference type="Proteomes" id="UP000218831">
    <property type="component" value="Unassembled WGS sequence"/>
</dbReference>
<dbReference type="Pfam" id="PF07568">
    <property type="entry name" value="HisKA_2"/>
    <property type="match status" value="1"/>
</dbReference>
<protein>
    <recommendedName>
        <fullName evidence="2">histidine kinase</fullName>
        <ecNumber evidence="2">2.7.13.3</ecNumber>
    </recommendedName>
</protein>
<feature type="domain" description="Histidine kinase" evidence="9">
    <location>
        <begin position="339"/>
        <end position="532"/>
    </location>
</feature>
<dbReference type="PANTHER" id="PTHR41523:SF8">
    <property type="entry name" value="ETHYLENE RESPONSE SENSOR PROTEIN"/>
    <property type="match status" value="1"/>
</dbReference>
<keyword evidence="6" id="KW-0418">Kinase</keyword>
<dbReference type="GO" id="GO:0005524">
    <property type="term" value="F:ATP binding"/>
    <property type="evidence" value="ECO:0007669"/>
    <property type="project" value="UniProtKB-KW"/>
</dbReference>
<comment type="caution">
    <text evidence="10">The sequence shown here is derived from an EMBL/GenBank/DDBJ whole genome shotgun (WGS) entry which is preliminary data.</text>
</comment>
<dbReference type="OrthoDB" id="9767435at2"/>
<evidence type="ECO:0000256" key="5">
    <source>
        <dbReference type="ARBA" id="ARBA00022741"/>
    </source>
</evidence>
<dbReference type="Gene3D" id="3.30.450.20">
    <property type="entry name" value="PAS domain"/>
    <property type="match status" value="1"/>
</dbReference>
<keyword evidence="8" id="KW-0472">Membrane</keyword>
<gene>
    <name evidence="10" type="ORF">CK503_14430</name>
</gene>
<dbReference type="InterPro" id="IPR036890">
    <property type="entry name" value="HATPase_C_sf"/>
</dbReference>
<dbReference type="Gene3D" id="3.30.565.10">
    <property type="entry name" value="Histidine kinase-like ATPase, C-terminal domain"/>
    <property type="match status" value="1"/>
</dbReference>
<evidence type="ECO:0000256" key="4">
    <source>
        <dbReference type="ARBA" id="ARBA00022679"/>
    </source>
</evidence>
<feature type="transmembrane region" description="Helical" evidence="8">
    <location>
        <begin position="281"/>
        <end position="298"/>
    </location>
</feature>
<feature type="transmembrane region" description="Helical" evidence="8">
    <location>
        <begin position="227"/>
        <end position="247"/>
    </location>
</feature>
<dbReference type="PROSITE" id="PS50109">
    <property type="entry name" value="HIS_KIN"/>
    <property type="match status" value="1"/>
</dbReference>
<dbReference type="Pfam" id="PF02518">
    <property type="entry name" value="HATPase_c"/>
    <property type="match status" value="1"/>
</dbReference>
<keyword evidence="3" id="KW-0597">Phosphoprotein</keyword>
<reference evidence="10 11" key="1">
    <citation type="submission" date="2017-08" db="EMBL/GenBank/DDBJ databases">
        <title>Aliifodinibius alkalisoli sp. nov., isolated from saline alkaline soil.</title>
        <authorList>
            <person name="Liu D."/>
            <person name="Zhang G."/>
        </authorList>
    </citation>
    <scope>NUCLEOTIDE SEQUENCE [LARGE SCALE GENOMIC DNA]</scope>
    <source>
        <strain evidence="10 11">WN023</strain>
    </source>
</reference>
<evidence type="ECO:0000313" key="10">
    <source>
        <dbReference type="EMBL" id="PAU92880.1"/>
    </source>
</evidence>
<evidence type="ECO:0000256" key="2">
    <source>
        <dbReference type="ARBA" id="ARBA00012438"/>
    </source>
</evidence>
<keyword evidence="11" id="KW-1185">Reference proteome</keyword>
<dbReference type="GO" id="GO:0004673">
    <property type="term" value="F:protein histidine kinase activity"/>
    <property type="evidence" value="ECO:0007669"/>
    <property type="project" value="UniProtKB-EC"/>
</dbReference>
<proteinExistence type="predicted"/>
<dbReference type="SMART" id="SM00387">
    <property type="entry name" value="HATPase_c"/>
    <property type="match status" value="1"/>
</dbReference>
<evidence type="ECO:0000313" key="11">
    <source>
        <dbReference type="Proteomes" id="UP000218831"/>
    </source>
</evidence>
<name>A0A2A2G6X1_9BACT</name>
<feature type="transmembrane region" description="Helical" evidence="8">
    <location>
        <begin position="148"/>
        <end position="171"/>
    </location>
</feature>
<keyword evidence="7" id="KW-0067">ATP-binding</keyword>
<keyword evidence="8" id="KW-0812">Transmembrane</keyword>
<feature type="transmembrane region" description="Helical" evidence="8">
    <location>
        <begin position="186"/>
        <end position="206"/>
    </location>
</feature>
<dbReference type="PANTHER" id="PTHR41523">
    <property type="entry name" value="TWO-COMPONENT SYSTEM SENSOR PROTEIN"/>
    <property type="match status" value="1"/>
</dbReference>
<dbReference type="RefSeq" id="WP_095607536.1">
    <property type="nucleotide sequence ID" value="NZ_NSKE01000012.1"/>
</dbReference>
<keyword evidence="5" id="KW-0547">Nucleotide-binding</keyword>
<organism evidence="10 11">
    <name type="scientific">Fodinibius salipaludis</name>
    <dbReference type="NCBI Taxonomy" id="2032627"/>
    <lineage>
        <taxon>Bacteria</taxon>
        <taxon>Pseudomonadati</taxon>
        <taxon>Balneolota</taxon>
        <taxon>Balneolia</taxon>
        <taxon>Balneolales</taxon>
        <taxon>Balneolaceae</taxon>
        <taxon>Fodinibius</taxon>
    </lineage>
</organism>
<feature type="transmembrane region" description="Helical" evidence="8">
    <location>
        <begin position="77"/>
        <end position="106"/>
    </location>
</feature>
<evidence type="ECO:0000256" key="6">
    <source>
        <dbReference type="ARBA" id="ARBA00022777"/>
    </source>
</evidence>
<evidence type="ECO:0000256" key="3">
    <source>
        <dbReference type="ARBA" id="ARBA00022553"/>
    </source>
</evidence>
<comment type="catalytic activity">
    <reaction evidence="1">
        <text>ATP + protein L-histidine = ADP + protein N-phospho-L-histidine.</text>
        <dbReference type="EC" id="2.7.13.3"/>
    </reaction>
</comment>
<accession>A0A2A2G6X1</accession>
<dbReference type="EC" id="2.7.13.3" evidence="2"/>
<evidence type="ECO:0000256" key="8">
    <source>
        <dbReference type="SAM" id="Phobius"/>
    </source>
</evidence>
<dbReference type="SUPFAM" id="SSF55874">
    <property type="entry name" value="ATPase domain of HSP90 chaperone/DNA topoisomerase II/histidine kinase"/>
    <property type="match status" value="1"/>
</dbReference>
<dbReference type="EMBL" id="NSKE01000012">
    <property type="protein sequence ID" value="PAU92880.1"/>
    <property type="molecule type" value="Genomic_DNA"/>
</dbReference>
<evidence type="ECO:0000256" key="1">
    <source>
        <dbReference type="ARBA" id="ARBA00000085"/>
    </source>
</evidence>
<dbReference type="InterPro" id="IPR011495">
    <property type="entry name" value="Sig_transdc_His_kin_sub2_dim/P"/>
</dbReference>